<keyword evidence="1 2" id="KW-0238">DNA-binding</keyword>
<accession>A0A6N9I269</accession>
<dbReference type="RefSeq" id="WP_161003486.1">
    <property type="nucleotide sequence ID" value="NZ_WEZQ01000006.1"/>
</dbReference>
<evidence type="ECO:0000313" key="5">
    <source>
        <dbReference type="Proteomes" id="UP000449209"/>
    </source>
</evidence>
<dbReference type="Gene3D" id="1.10.357.10">
    <property type="entry name" value="Tetracycline Repressor, domain 2"/>
    <property type="match status" value="1"/>
</dbReference>
<dbReference type="Pfam" id="PF00440">
    <property type="entry name" value="TetR_N"/>
    <property type="match status" value="1"/>
</dbReference>
<evidence type="ECO:0000256" key="1">
    <source>
        <dbReference type="ARBA" id="ARBA00023125"/>
    </source>
</evidence>
<dbReference type="SUPFAM" id="SSF46689">
    <property type="entry name" value="Homeodomain-like"/>
    <property type="match status" value="1"/>
</dbReference>
<dbReference type="Pfam" id="PF17832">
    <property type="entry name" value="Pre-PUA"/>
    <property type="match status" value="1"/>
</dbReference>
<name>A0A6N9I269_9LACO</name>
<feature type="domain" description="HTH tetR-type" evidence="3">
    <location>
        <begin position="4"/>
        <end position="64"/>
    </location>
</feature>
<reference evidence="4 5" key="1">
    <citation type="journal article" date="2019" name="Appl. Environ. Microbiol.">
        <title>Genetic determinants of hydroxycinnamic acid metabolism in heterofermentative lactobacilli.</title>
        <authorList>
            <person name="Gaur G."/>
            <person name="Oh J.H."/>
            <person name="Filannino P."/>
            <person name="Gobbetti M."/>
            <person name="van Pijkeren J.P."/>
            <person name="Ganzle M.G."/>
        </authorList>
    </citation>
    <scope>NUCLEOTIDE SEQUENCE [LARGE SCALE GENOMIC DNA]</scope>
    <source>
        <strain evidence="4 5">C5</strain>
    </source>
</reference>
<dbReference type="InterPro" id="IPR009057">
    <property type="entry name" value="Homeodomain-like_sf"/>
</dbReference>
<proteinExistence type="predicted"/>
<sequence length="213" mass="24800">MAKTSKRTDMLHHLISYMNINGFSDLRMDDIIRIAHASRTTVYRYFSSKDDVMTAVITEYCDFIDDLQLPTANNDQTAMLIGLNELIKAQLLFESSLSRRFRRELTTEYPQLSSTLNAAIEKFDQQQRQFYTHGQTLNLFNQANPTLWLLADHEMIPTLLDEHYLVTHSLTARQALIDYVNFKCQQVVRPEYQEQMSVSDLDPTIDKLLQSRP</sequence>
<evidence type="ECO:0000259" key="3">
    <source>
        <dbReference type="PROSITE" id="PS50977"/>
    </source>
</evidence>
<dbReference type="InterPro" id="IPR041366">
    <property type="entry name" value="Pre-PUA"/>
</dbReference>
<comment type="caution">
    <text evidence="4">The sequence shown here is derived from an EMBL/GenBank/DDBJ whole genome shotgun (WGS) entry which is preliminary data.</text>
</comment>
<protein>
    <submittedName>
        <fullName evidence="4">TetR family transcriptional regulator</fullName>
    </submittedName>
</protein>
<evidence type="ECO:0000256" key="2">
    <source>
        <dbReference type="PROSITE-ProRule" id="PRU00335"/>
    </source>
</evidence>
<dbReference type="GO" id="GO:0003677">
    <property type="term" value="F:DNA binding"/>
    <property type="evidence" value="ECO:0007669"/>
    <property type="project" value="UniProtKB-UniRule"/>
</dbReference>
<dbReference type="Proteomes" id="UP000449209">
    <property type="component" value="Unassembled WGS sequence"/>
</dbReference>
<dbReference type="InterPro" id="IPR001647">
    <property type="entry name" value="HTH_TetR"/>
</dbReference>
<organism evidence="4 5">
    <name type="scientific">Furfurilactobacillus milii</name>
    <dbReference type="NCBI Taxonomy" id="2888272"/>
    <lineage>
        <taxon>Bacteria</taxon>
        <taxon>Bacillati</taxon>
        <taxon>Bacillota</taxon>
        <taxon>Bacilli</taxon>
        <taxon>Lactobacillales</taxon>
        <taxon>Lactobacillaceae</taxon>
        <taxon>Furfurilactobacillus</taxon>
    </lineage>
</organism>
<dbReference type="OrthoDB" id="881297at2"/>
<evidence type="ECO:0000313" key="4">
    <source>
        <dbReference type="EMBL" id="MYV17055.1"/>
    </source>
</evidence>
<dbReference type="EMBL" id="WEZQ01000006">
    <property type="protein sequence ID" value="MYV17055.1"/>
    <property type="molecule type" value="Genomic_DNA"/>
</dbReference>
<feature type="DNA-binding region" description="H-T-H motif" evidence="2">
    <location>
        <begin position="27"/>
        <end position="46"/>
    </location>
</feature>
<dbReference type="PROSITE" id="PS50977">
    <property type="entry name" value="HTH_TETR_2"/>
    <property type="match status" value="1"/>
</dbReference>
<gene>
    <name evidence="4" type="ORF">GB993_06010</name>
</gene>
<dbReference type="AlphaFoldDB" id="A0A6N9I269"/>